<dbReference type="EMBL" id="JADEXQ010000107">
    <property type="protein sequence ID" value="MBE9032491.1"/>
    <property type="molecule type" value="Genomic_DNA"/>
</dbReference>
<protein>
    <submittedName>
        <fullName evidence="1">Uncharacterized protein</fullName>
    </submittedName>
</protein>
<organism evidence="1 2">
    <name type="scientific">Romeriopsis navalis LEGE 11480</name>
    <dbReference type="NCBI Taxonomy" id="2777977"/>
    <lineage>
        <taxon>Bacteria</taxon>
        <taxon>Bacillati</taxon>
        <taxon>Cyanobacteriota</taxon>
        <taxon>Cyanophyceae</taxon>
        <taxon>Leptolyngbyales</taxon>
        <taxon>Leptolyngbyaceae</taxon>
        <taxon>Romeriopsis</taxon>
        <taxon>Romeriopsis navalis</taxon>
    </lineage>
</organism>
<dbReference type="AlphaFoldDB" id="A0A928Z4D6"/>
<name>A0A928Z4D6_9CYAN</name>
<evidence type="ECO:0000313" key="1">
    <source>
        <dbReference type="EMBL" id="MBE9032491.1"/>
    </source>
</evidence>
<keyword evidence="2" id="KW-1185">Reference proteome</keyword>
<dbReference type="SUPFAM" id="SSF48576">
    <property type="entry name" value="Terpenoid synthases"/>
    <property type="match status" value="1"/>
</dbReference>
<gene>
    <name evidence="1" type="ORF">IQ266_22390</name>
</gene>
<comment type="caution">
    <text evidence="1">The sequence shown here is derived from an EMBL/GenBank/DDBJ whole genome shotgun (WGS) entry which is preliminary data.</text>
</comment>
<dbReference type="Gene3D" id="1.10.600.10">
    <property type="entry name" value="Farnesyl Diphosphate Synthase"/>
    <property type="match status" value="1"/>
</dbReference>
<accession>A0A928Z4D6</accession>
<proteinExistence type="predicted"/>
<feature type="non-terminal residue" evidence="1">
    <location>
        <position position="122"/>
    </location>
</feature>
<reference evidence="1" key="1">
    <citation type="submission" date="2020-10" db="EMBL/GenBank/DDBJ databases">
        <authorList>
            <person name="Castelo-Branco R."/>
            <person name="Eusebio N."/>
            <person name="Adriana R."/>
            <person name="Vieira A."/>
            <person name="Brugerolle De Fraissinette N."/>
            <person name="Rezende De Castro R."/>
            <person name="Schneider M.P."/>
            <person name="Vasconcelos V."/>
            <person name="Leao P.N."/>
        </authorList>
    </citation>
    <scope>NUCLEOTIDE SEQUENCE</scope>
    <source>
        <strain evidence="1">LEGE 11480</strain>
    </source>
</reference>
<dbReference type="InterPro" id="IPR008949">
    <property type="entry name" value="Isoprenoid_synthase_dom_sf"/>
</dbReference>
<dbReference type="Proteomes" id="UP000625316">
    <property type="component" value="Unassembled WGS sequence"/>
</dbReference>
<evidence type="ECO:0000313" key="2">
    <source>
        <dbReference type="Proteomes" id="UP000625316"/>
    </source>
</evidence>
<sequence length="122" mass="13789">MKTLTPWSLAARLDYPFETPASPFSDRIEQSTREWVKQFNLLPDQKTFERFCSINYGWLGARFFPYASEAQATIGAQWIAWLFTLDDEFDESAVGSQPQMLAQAFQAFVDILAGQAPANATP</sequence>